<dbReference type="CDD" id="cd07037">
    <property type="entry name" value="TPP_PYR_MenD"/>
    <property type="match status" value="1"/>
</dbReference>
<comment type="pathway">
    <text evidence="6">Quinol/quinone metabolism; menaquinone biosynthesis.</text>
</comment>
<sequence length="561" mass="60880">MNATLTNNIKHLLMALVAQGVRDFVVSPGSRTTPIALLLAELAHNDANIRITIDVDERSAGFFALGLAKTKSWPVVLLATSGTATANYFPAVAEAKIAHVPLIVLTTDRPQELQNIGAAQTIDQVKMYGTHAKDFAQITLQDEGANVTEYIDYHVQQLVNIAATAPAGVVQINLPLRKPLMPDLGEVWPSVTKHNILASARTPKANNVEEFVTLMKTGKVMLLAGPTEGRMDTKAVLMRDLAELLKVPVLADVLSSVRPNKWAINGIDALLEADVVTEDLVPDVVFRFGGTPVSARVSSWLKQNNVTLVQVGEEAVGHDYTRYAKLTLNCDEETLLEAMQTLGDRSDENPFGNAWLQVKATLNNTVANAEFSEATLPVALQALPYGAEIFIANSMPIRDMDNYFVPRNPVRAFANRGANGIDGTVSSAFGMAMSGNPAYLLTGDLTLFHDMNGLMLAQQTGRPMTIIVVNNNGGGIFSFLPQAAAKDYFEPMFGTPLNLSIEKIAALYDAEYVEITSKEQLAQTVSVPADKLKIVEIKSDRDKNVGDHRQLIDQIKAAFND</sequence>
<feature type="domain" description="Thiamine pyrophosphate enzyme N-terminal TPP-binding" evidence="8">
    <location>
        <begin position="11"/>
        <end position="127"/>
    </location>
</feature>
<dbReference type="InterPro" id="IPR032264">
    <property type="entry name" value="MenD_middle"/>
</dbReference>
<protein>
    <recommendedName>
        <fullName evidence="6">2-succinyl-5-enolpyruvyl-6-hydroxy-3-cyclohexene-1-carboxylate synthase</fullName>
        <shortName evidence="6">SEPHCHC synthase</shortName>
        <ecNumber evidence="6">2.2.1.9</ecNumber>
    </recommendedName>
    <alternativeName>
        <fullName evidence="6">Menaquinone biosynthesis protein MenD</fullName>
    </alternativeName>
</protein>
<evidence type="ECO:0000256" key="5">
    <source>
        <dbReference type="ARBA" id="ARBA00023211"/>
    </source>
</evidence>
<feature type="domain" description="Thiamine pyrophosphate enzyme TPP-binding" evidence="7">
    <location>
        <begin position="405"/>
        <end position="525"/>
    </location>
</feature>
<proteinExistence type="inferred from homology"/>
<evidence type="ECO:0000259" key="7">
    <source>
        <dbReference type="Pfam" id="PF02775"/>
    </source>
</evidence>
<name>A0A7X6S2J2_9LACO</name>
<accession>A0A7X6S2J2</accession>
<dbReference type="GO" id="GO:0070204">
    <property type="term" value="F:2-succinyl-5-enolpyruvyl-6-hydroxy-3-cyclohexene-1-carboxylic-acid synthase activity"/>
    <property type="evidence" value="ECO:0007669"/>
    <property type="project" value="UniProtKB-UniRule"/>
</dbReference>
<dbReference type="EC" id="2.2.1.9" evidence="6"/>
<dbReference type="NCBIfam" id="TIGR00173">
    <property type="entry name" value="menD"/>
    <property type="match status" value="1"/>
</dbReference>
<comment type="similarity">
    <text evidence="6">Belongs to the TPP enzyme family. MenD subfamily.</text>
</comment>
<comment type="pathway">
    <text evidence="6">Quinol/quinone metabolism; 1,4-dihydroxy-2-naphthoate biosynthesis; 1,4-dihydroxy-2-naphthoate from chorismate: step 2/7.</text>
</comment>
<dbReference type="Pfam" id="PF02776">
    <property type="entry name" value="TPP_enzyme_N"/>
    <property type="match status" value="1"/>
</dbReference>
<dbReference type="Gene3D" id="3.40.50.1220">
    <property type="entry name" value="TPP-binding domain"/>
    <property type="match status" value="1"/>
</dbReference>
<dbReference type="AlphaFoldDB" id="A0A7X6S2J2"/>
<dbReference type="InterPro" id="IPR011766">
    <property type="entry name" value="TPP_enzyme_TPP-bd"/>
</dbReference>
<keyword evidence="4 6" id="KW-0786">Thiamine pyrophosphate</keyword>
<comment type="subunit">
    <text evidence="6">Homodimer.</text>
</comment>
<dbReference type="GO" id="GO:0000287">
    <property type="term" value="F:magnesium ion binding"/>
    <property type="evidence" value="ECO:0007669"/>
    <property type="project" value="UniProtKB-UniRule"/>
</dbReference>
<dbReference type="GO" id="GO:0030145">
    <property type="term" value="F:manganese ion binding"/>
    <property type="evidence" value="ECO:0007669"/>
    <property type="project" value="UniProtKB-UniRule"/>
</dbReference>
<keyword evidence="5 6" id="KW-0464">Manganese</keyword>
<dbReference type="PIRSF" id="PIRSF004983">
    <property type="entry name" value="MenD"/>
    <property type="match status" value="1"/>
</dbReference>
<dbReference type="PANTHER" id="PTHR42916:SF1">
    <property type="entry name" value="PROTEIN PHYLLO, CHLOROPLASTIC"/>
    <property type="match status" value="1"/>
</dbReference>
<evidence type="ECO:0000256" key="1">
    <source>
        <dbReference type="ARBA" id="ARBA00022679"/>
    </source>
</evidence>
<evidence type="ECO:0000256" key="3">
    <source>
        <dbReference type="ARBA" id="ARBA00022842"/>
    </source>
</evidence>
<keyword evidence="1 6" id="KW-0808">Transferase</keyword>
<keyword evidence="2 6" id="KW-0479">Metal-binding</keyword>
<evidence type="ECO:0000259" key="9">
    <source>
        <dbReference type="Pfam" id="PF16582"/>
    </source>
</evidence>
<gene>
    <name evidence="6 10" type="primary">menD</name>
    <name evidence="10" type="ORF">HF964_04560</name>
</gene>
<dbReference type="GO" id="GO:0009234">
    <property type="term" value="P:menaquinone biosynthetic process"/>
    <property type="evidence" value="ECO:0007669"/>
    <property type="project" value="UniProtKB-UniRule"/>
</dbReference>
<dbReference type="Pfam" id="PF16582">
    <property type="entry name" value="TPP_enzyme_M_2"/>
    <property type="match status" value="1"/>
</dbReference>
<keyword evidence="6" id="KW-0474">Menaquinone biosynthesis</keyword>
<dbReference type="Pfam" id="PF02775">
    <property type="entry name" value="TPP_enzyme_C"/>
    <property type="match status" value="1"/>
</dbReference>
<reference evidence="10 11" key="1">
    <citation type="submission" date="2020-04" db="EMBL/GenBank/DDBJ databases">
        <title>MicrobeNet Type strains.</title>
        <authorList>
            <person name="Nicholson A.C."/>
        </authorList>
    </citation>
    <scope>NUCLEOTIDE SEQUENCE [LARGE SCALE GENOMIC DNA]</scope>
    <source>
        <strain evidence="10 11">CCUG 61472</strain>
    </source>
</reference>
<dbReference type="InterPro" id="IPR012001">
    <property type="entry name" value="Thiamin_PyroP_enz_TPP-bd_dom"/>
</dbReference>
<dbReference type="PANTHER" id="PTHR42916">
    <property type="entry name" value="2-SUCCINYL-5-ENOLPYRUVYL-6-HYDROXY-3-CYCLOHEXENE-1-CARBOXYLATE SYNTHASE"/>
    <property type="match status" value="1"/>
</dbReference>
<dbReference type="InterPro" id="IPR004433">
    <property type="entry name" value="MenaQ_synth_MenD"/>
</dbReference>
<dbReference type="GO" id="GO:0030976">
    <property type="term" value="F:thiamine pyrophosphate binding"/>
    <property type="evidence" value="ECO:0007669"/>
    <property type="project" value="UniProtKB-UniRule"/>
</dbReference>
<dbReference type="RefSeq" id="WP_168721874.1">
    <property type="nucleotide sequence ID" value="NZ_JAAXPN010000003.1"/>
</dbReference>
<evidence type="ECO:0000256" key="4">
    <source>
        <dbReference type="ARBA" id="ARBA00023052"/>
    </source>
</evidence>
<comment type="cofactor">
    <cofactor evidence="6">
        <name>Mg(2+)</name>
        <dbReference type="ChEBI" id="CHEBI:18420"/>
    </cofactor>
    <cofactor evidence="6">
        <name>Mn(2+)</name>
        <dbReference type="ChEBI" id="CHEBI:29035"/>
    </cofactor>
</comment>
<comment type="catalytic activity">
    <reaction evidence="6">
        <text>isochorismate + 2-oxoglutarate + H(+) = 5-enolpyruvoyl-6-hydroxy-2-succinyl-cyclohex-3-ene-1-carboxylate + CO2</text>
        <dbReference type="Rhea" id="RHEA:25593"/>
        <dbReference type="ChEBI" id="CHEBI:15378"/>
        <dbReference type="ChEBI" id="CHEBI:16526"/>
        <dbReference type="ChEBI" id="CHEBI:16810"/>
        <dbReference type="ChEBI" id="CHEBI:29780"/>
        <dbReference type="ChEBI" id="CHEBI:58818"/>
        <dbReference type="EC" id="2.2.1.9"/>
    </reaction>
</comment>
<comment type="caution">
    <text evidence="10">The sequence shown here is derived from an EMBL/GenBank/DDBJ whole genome shotgun (WGS) entry which is preliminary data.</text>
</comment>
<dbReference type="InterPro" id="IPR029061">
    <property type="entry name" value="THDP-binding"/>
</dbReference>
<dbReference type="Gene3D" id="3.40.50.970">
    <property type="match status" value="2"/>
</dbReference>
<evidence type="ECO:0000313" key="11">
    <source>
        <dbReference type="Proteomes" id="UP000549765"/>
    </source>
</evidence>
<dbReference type="Proteomes" id="UP000549765">
    <property type="component" value="Unassembled WGS sequence"/>
</dbReference>
<keyword evidence="3 6" id="KW-0460">Magnesium</keyword>
<feature type="domain" description="Menaquinone biosynthesis protein MenD middle" evidence="9">
    <location>
        <begin position="209"/>
        <end position="391"/>
    </location>
</feature>
<dbReference type="SUPFAM" id="SSF52518">
    <property type="entry name" value="Thiamin diphosphate-binding fold (THDP-binding)"/>
    <property type="match status" value="2"/>
</dbReference>
<dbReference type="CDD" id="cd02009">
    <property type="entry name" value="TPP_SHCHC_synthase"/>
    <property type="match status" value="1"/>
</dbReference>
<evidence type="ECO:0000259" key="8">
    <source>
        <dbReference type="Pfam" id="PF02776"/>
    </source>
</evidence>
<comment type="function">
    <text evidence="6">Catalyzes the thiamine diphosphate-dependent decarboxylation of 2-oxoglutarate and the subsequent addition of the resulting succinic semialdehyde-thiamine pyrophosphate anion to isochorismate to yield 2-succinyl-5-enolpyruvyl-6-hydroxy-3-cyclohexene-1-carboxylate (SEPHCHC).</text>
</comment>
<evidence type="ECO:0000256" key="6">
    <source>
        <dbReference type="HAMAP-Rule" id="MF_01659"/>
    </source>
</evidence>
<dbReference type="EMBL" id="JAAXPN010000003">
    <property type="protein sequence ID" value="NKZ24080.1"/>
    <property type="molecule type" value="Genomic_DNA"/>
</dbReference>
<organism evidence="10 11">
    <name type="scientific">Periweissella fabalis</name>
    <dbReference type="NCBI Taxonomy" id="1070421"/>
    <lineage>
        <taxon>Bacteria</taxon>
        <taxon>Bacillati</taxon>
        <taxon>Bacillota</taxon>
        <taxon>Bacilli</taxon>
        <taxon>Lactobacillales</taxon>
        <taxon>Lactobacillaceae</taxon>
        <taxon>Periweissella</taxon>
    </lineage>
</organism>
<dbReference type="HAMAP" id="MF_01659">
    <property type="entry name" value="MenD"/>
    <property type="match status" value="1"/>
</dbReference>
<dbReference type="UniPathway" id="UPA00079"/>
<keyword evidence="11" id="KW-1185">Reference proteome</keyword>
<comment type="cofactor">
    <cofactor evidence="6">
        <name>thiamine diphosphate</name>
        <dbReference type="ChEBI" id="CHEBI:58937"/>
    </cofactor>
    <text evidence="6">Binds 1 thiamine pyrophosphate per subunit.</text>
</comment>
<dbReference type="UniPathway" id="UPA01057">
    <property type="reaction ID" value="UER00164"/>
</dbReference>
<evidence type="ECO:0000313" key="10">
    <source>
        <dbReference type="EMBL" id="NKZ24080.1"/>
    </source>
</evidence>
<evidence type="ECO:0000256" key="2">
    <source>
        <dbReference type="ARBA" id="ARBA00022723"/>
    </source>
</evidence>